<protein>
    <recommendedName>
        <fullName evidence="7">Small ribosomal subunit protein eS27</fullName>
    </recommendedName>
</protein>
<sequence>MVVLNRENRSSFVKVKCPDCENEQIIFEKASTVVDCIVCGTVLAETTGGKALIKAEIVSQFE</sequence>
<dbReference type="InterPro" id="IPR000592">
    <property type="entry name" value="Ribosomal_eS27"/>
</dbReference>
<dbReference type="Proteomes" id="UP001524383">
    <property type="component" value="Unassembled WGS sequence"/>
</dbReference>
<dbReference type="SUPFAM" id="SSF57829">
    <property type="entry name" value="Zn-binding ribosomal proteins"/>
    <property type="match status" value="1"/>
</dbReference>
<proteinExistence type="inferred from homology"/>
<feature type="binding site" evidence="7">
    <location>
        <position position="20"/>
    </location>
    <ligand>
        <name>Zn(2+)</name>
        <dbReference type="ChEBI" id="CHEBI:29105"/>
    </ligand>
</feature>
<keyword evidence="4 7" id="KW-0862">Zinc</keyword>
<evidence type="ECO:0000256" key="7">
    <source>
        <dbReference type="HAMAP-Rule" id="MF_00371"/>
    </source>
</evidence>
<comment type="cofactor">
    <cofactor evidence="7">
        <name>Zn(2+)</name>
        <dbReference type="ChEBI" id="CHEBI:29105"/>
    </cofactor>
    <text evidence="7">Binds 1 zinc ion per subunit.</text>
</comment>
<dbReference type="RefSeq" id="WP_255333109.1">
    <property type="nucleotide sequence ID" value="NZ_VOTZ01000020.1"/>
</dbReference>
<name>A0ABD4TK80_9EURY</name>
<keyword evidence="9" id="KW-1185">Reference proteome</keyword>
<organism evidence="8 9">
    <name type="scientific">Methanocalculus taiwanensis</name>
    <dbReference type="NCBI Taxonomy" id="106207"/>
    <lineage>
        <taxon>Archaea</taxon>
        <taxon>Methanobacteriati</taxon>
        <taxon>Methanobacteriota</taxon>
        <taxon>Stenosarchaea group</taxon>
        <taxon>Methanomicrobia</taxon>
        <taxon>Methanomicrobiales</taxon>
        <taxon>Methanocalculaceae</taxon>
        <taxon>Methanocalculus</taxon>
    </lineage>
</organism>
<reference evidence="8 9" key="1">
    <citation type="submission" date="2019-08" db="EMBL/GenBank/DDBJ databases">
        <authorList>
            <person name="Chen S.-C."/>
            <person name="Lai M.-C."/>
            <person name="You Y.-T."/>
        </authorList>
    </citation>
    <scope>NUCLEOTIDE SEQUENCE [LARGE SCALE GENOMIC DNA]</scope>
    <source>
        <strain evidence="8 9">P2F9704a</strain>
    </source>
</reference>
<dbReference type="AlphaFoldDB" id="A0ABD4TK80"/>
<dbReference type="HAMAP" id="MF_00371">
    <property type="entry name" value="Ribosomal_eS27"/>
    <property type="match status" value="1"/>
</dbReference>
<dbReference type="Pfam" id="PF01667">
    <property type="entry name" value="Ribosomal_S27e"/>
    <property type="match status" value="1"/>
</dbReference>
<evidence type="ECO:0000256" key="6">
    <source>
        <dbReference type="ARBA" id="ARBA00023274"/>
    </source>
</evidence>
<dbReference type="GO" id="GO:1990904">
    <property type="term" value="C:ribonucleoprotein complex"/>
    <property type="evidence" value="ECO:0007669"/>
    <property type="project" value="UniProtKB-KW"/>
</dbReference>
<evidence type="ECO:0000256" key="5">
    <source>
        <dbReference type="ARBA" id="ARBA00022980"/>
    </source>
</evidence>
<feature type="binding site" evidence="7">
    <location>
        <position position="17"/>
    </location>
    <ligand>
        <name>Zn(2+)</name>
        <dbReference type="ChEBI" id="CHEBI:29105"/>
    </ligand>
</feature>
<evidence type="ECO:0000256" key="3">
    <source>
        <dbReference type="ARBA" id="ARBA00022771"/>
    </source>
</evidence>
<comment type="caution">
    <text evidence="8">The sequence shown here is derived from an EMBL/GenBank/DDBJ whole genome shotgun (WGS) entry which is preliminary data.</text>
</comment>
<dbReference type="GO" id="GO:0006412">
    <property type="term" value="P:translation"/>
    <property type="evidence" value="ECO:0007669"/>
    <property type="project" value="UniProtKB-UniRule"/>
</dbReference>
<feature type="binding site" evidence="7">
    <location>
        <position position="36"/>
    </location>
    <ligand>
        <name>Zn(2+)</name>
        <dbReference type="ChEBI" id="CHEBI:29105"/>
    </ligand>
</feature>
<feature type="binding site" evidence="7">
    <location>
        <position position="39"/>
    </location>
    <ligand>
        <name>Zn(2+)</name>
        <dbReference type="ChEBI" id="CHEBI:29105"/>
    </ligand>
</feature>
<dbReference type="NCBIfam" id="NF001629">
    <property type="entry name" value="PRK00415.1"/>
    <property type="match status" value="1"/>
</dbReference>
<dbReference type="Gene3D" id="2.20.25.100">
    <property type="entry name" value="Zn-binding ribosomal proteins"/>
    <property type="match status" value="1"/>
</dbReference>
<keyword evidence="6 7" id="KW-0687">Ribonucleoprotein</keyword>
<evidence type="ECO:0000256" key="2">
    <source>
        <dbReference type="ARBA" id="ARBA00022723"/>
    </source>
</evidence>
<feature type="zinc finger region" description="C4-type" evidence="7">
    <location>
        <begin position="17"/>
        <end position="39"/>
    </location>
</feature>
<comment type="similarity">
    <text evidence="1 7">Belongs to the eukaryotic ribosomal protein eS27 family.</text>
</comment>
<evidence type="ECO:0000313" key="8">
    <source>
        <dbReference type="EMBL" id="MCQ1539146.1"/>
    </source>
</evidence>
<keyword evidence="5 7" id="KW-0689">Ribosomal protein</keyword>
<evidence type="ECO:0000313" key="9">
    <source>
        <dbReference type="Proteomes" id="UP001524383"/>
    </source>
</evidence>
<dbReference type="PANTHER" id="PTHR11594">
    <property type="entry name" value="40S RIBOSOMAL PROTEIN S27"/>
    <property type="match status" value="1"/>
</dbReference>
<keyword evidence="2 7" id="KW-0479">Metal-binding</keyword>
<gene>
    <name evidence="7" type="primary">rps27e</name>
    <name evidence="8" type="ORF">FTO68_09160</name>
</gene>
<comment type="subunit">
    <text evidence="7">Part of the 30S ribosomal subunit.</text>
</comment>
<dbReference type="InterPro" id="IPR023407">
    <property type="entry name" value="Ribosomal_eS27_Zn-bd_dom_sf"/>
</dbReference>
<dbReference type="GO" id="GO:0008270">
    <property type="term" value="F:zinc ion binding"/>
    <property type="evidence" value="ECO:0007669"/>
    <property type="project" value="UniProtKB-UniRule"/>
</dbReference>
<evidence type="ECO:0000256" key="1">
    <source>
        <dbReference type="ARBA" id="ARBA00010919"/>
    </source>
</evidence>
<keyword evidence="3 7" id="KW-0863">Zinc-finger</keyword>
<evidence type="ECO:0000256" key="4">
    <source>
        <dbReference type="ARBA" id="ARBA00022833"/>
    </source>
</evidence>
<dbReference type="EMBL" id="VOTZ01000020">
    <property type="protein sequence ID" value="MCQ1539146.1"/>
    <property type="molecule type" value="Genomic_DNA"/>
</dbReference>
<dbReference type="InterPro" id="IPR011332">
    <property type="entry name" value="Ribosomal_zn-bd"/>
</dbReference>
<accession>A0ABD4TK80</accession>
<dbReference type="GO" id="GO:0005840">
    <property type="term" value="C:ribosome"/>
    <property type="evidence" value="ECO:0007669"/>
    <property type="project" value="UniProtKB-KW"/>
</dbReference>